<dbReference type="SUPFAM" id="SSF52540">
    <property type="entry name" value="P-loop containing nucleoside triphosphate hydrolases"/>
    <property type="match status" value="1"/>
</dbReference>
<keyword evidence="6" id="KW-1185">Reference proteome</keyword>
<dbReference type="GO" id="GO:0005524">
    <property type="term" value="F:ATP binding"/>
    <property type="evidence" value="ECO:0007669"/>
    <property type="project" value="UniProtKB-KW"/>
</dbReference>
<keyword evidence="2" id="KW-0547">Nucleotide-binding</keyword>
<dbReference type="Proteomes" id="UP001383192">
    <property type="component" value="Unassembled WGS sequence"/>
</dbReference>
<comment type="caution">
    <text evidence="5">The sequence shown here is derived from an EMBL/GenBank/DDBJ whole genome shotgun (WGS) entry which is preliminary data.</text>
</comment>
<comment type="similarity">
    <text evidence="1">Belongs to the CoaE family.</text>
</comment>
<keyword evidence="4" id="KW-0812">Transmembrane</keyword>
<evidence type="ECO:0000313" key="5">
    <source>
        <dbReference type="EMBL" id="KAK7043022.1"/>
    </source>
</evidence>
<proteinExistence type="inferred from homology"/>
<evidence type="ECO:0000256" key="1">
    <source>
        <dbReference type="ARBA" id="ARBA00009018"/>
    </source>
</evidence>
<dbReference type="Pfam" id="PF01121">
    <property type="entry name" value="CoaE"/>
    <property type="match status" value="1"/>
</dbReference>
<evidence type="ECO:0000256" key="3">
    <source>
        <dbReference type="ARBA" id="ARBA00022840"/>
    </source>
</evidence>
<dbReference type="AlphaFoldDB" id="A0AAW0CWJ5"/>
<dbReference type="PROSITE" id="PS51219">
    <property type="entry name" value="DPCK"/>
    <property type="match status" value="1"/>
</dbReference>
<name>A0AAW0CWJ5_9AGAR</name>
<gene>
    <name evidence="5" type="primary">CAB5</name>
    <name evidence="5" type="ORF">VNI00_008760</name>
</gene>
<dbReference type="HAMAP" id="MF_00376">
    <property type="entry name" value="Dephospho_CoA_kinase"/>
    <property type="match status" value="1"/>
</dbReference>
<dbReference type="Gene3D" id="3.40.50.300">
    <property type="entry name" value="P-loop containing nucleotide triphosphate hydrolases"/>
    <property type="match status" value="1"/>
</dbReference>
<dbReference type="CDD" id="cd02022">
    <property type="entry name" value="DPCK"/>
    <property type="match status" value="1"/>
</dbReference>
<feature type="transmembrane region" description="Helical" evidence="4">
    <location>
        <begin position="206"/>
        <end position="226"/>
    </location>
</feature>
<keyword evidence="5" id="KW-0808">Transferase</keyword>
<dbReference type="GO" id="GO:0015937">
    <property type="term" value="P:coenzyme A biosynthetic process"/>
    <property type="evidence" value="ECO:0007669"/>
    <property type="project" value="InterPro"/>
</dbReference>
<dbReference type="EMBL" id="JAYKXP010000030">
    <property type="protein sequence ID" value="KAK7043022.1"/>
    <property type="molecule type" value="Genomic_DNA"/>
</dbReference>
<dbReference type="PANTHER" id="PTHR10695">
    <property type="entry name" value="DEPHOSPHO-COA KINASE-RELATED"/>
    <property type="match status" value="1"/>
</dbReference>
<accession>A0AAW0CWJ5</accession>
<evidence type="ECO:0000256" key="2">
    <source>
        <dbReference type="ARBA" id="ARBA00022741"/>
    </source>
</evidence>
<sequence length="236" mass="26496">MLGLTGGIATGKSTVSSLLQTKHHIPLIDADILARKVVEPGTPALKRIVSAFGSDILLPDGTLDRKKLGSIIFNDEKKRKTLNGIVHPAVRWAMFKEVVKCWLGGEKMCVLDIPLLVESKLWRWVWGVVLVYCPRETQLRRLMARDNSSEEEASSRLNSQLPIDDKLGYADEVIDNSGSREELETKVDALVIKLEKQAGLTWKLGWLFPPWGVVSAVCVLAYRNLWKRIPSDRKKL</sequence>
<evidence type="ECO:0000256" key="4">
    <source>
        <dbReference type="SAM" id="Phobius"/>
    </source>
</evidence>
<dbReference type="FunFam" id="3.40.50.300:FF:000485">
    <property type="entry name" value="Dephospho-CoA kinase CAB5"/>
    <property type="match status" value="1"/>
</dbReference>
<dbReference type="EC" id="2.7.1.24" evidence="5"/>
<keyword evidence="5" id="KW-0418">Kinase</keyword>
<keyword evidence="3" id="KW-0067">ATP-binding</keyword>
<dbReference type="InterPro" id="IPR027417">
    <property type="entry name" value="P-loop_NTPase"/>
</dbReference>
<dbReference type="GO" id="GO:0004140">
    <property type="term" value="F:dephospho-CoA kinase activity"/>
    <property type="evidence" value="ECO:0007669"/>
    <property type="project" value="UniProtKB-EC"/>
</dbReference>
<keyword evidence="4" id="KW-0472">Membrane</keyword>
<dbReference type="NCBIfam" id="TIGR00152">
    <property type="entry name" value="dephospho-CoA kinase"/>
    <property type="match status" value="1"/>
</dbReference>
<reference evidence="5 6" key="1">
    <citation type="submission" date="2024-01" db="EMBL/GenBank/DDBJ databases">
        <title>A draft genome for a cacao thread blight-causing isolate of Paramarasmius palmivorus.</title>
        <authorList>
            <person name="Baruah I.K."/>
            <person name="Bukari Y."/>
            <person name="Amoako-Attah I."/>
            <person name="Meinhardt L.W."/>
            <person name="Bailey B.A."/>
            <person name="Cohen S.P."/>
        </authorList>
    </citation>
    <scope>NUCLEOTIDE SEQUENCE [LARGE SCALE GENOMIC DNA]</scope>
    <source>
        <strain evidence="5 6">GH-12</strain>
    </source>
</reference>
<organism evidence="5 6">
    <name type="scientific">Paramarasmius palmivorus</name>
    <dbReference type="NCBI Taxonomy" id="297713"/>
    <lineage>
        <taxon>Eukaryota</taxon>
        <taxon>Fungi</taxon>
        <taxon>Dikarya</taxon>
        <taxon>Basidiomycota</taxon>
        <taxon>Agaricomycotina</taxon>
        <taxon>Agaricomycetes</taxon>
        <taxon>Agaricomycetidae</taxon>
        <taxon>Agaricales</taxon>
        <taxon>Marasmiineae</taxon>
        <taxon>Marasmiaceae</taxon>
        <taxon>Paramarasmius</taxon>
    </lineage>
</organism>
<evidence type="ECO:0000313" key="6">
    <source>
        <dbReference type="Proteomes" id="UP001383192"/>
    </source>
</evidence>
<dbReference type="InterPro" id="IPR001977">
    <property type="entry name" value="Depp_CoAkinase"/>
</dbReference>
<keyword evidence="4" id="KW-1133">Transmembrane helix</keyword>
<protein>
    <submittedName>
        <fullName evidence="5">Dephospho-CoA kinase cab5</fullName>
        <ecNumber evidence="5">2.7.1.24</ecNumber>
    </submittedName>
</protein>
<dbReference type="GO" id="GO:0005737">
    <property type="term" value="C:cytoplasm"/>
    <property type="evidence" value="ECO:0007669"/>
    <property type="project" value="UniProtKB-ARBA"/>
</dbReference>
<dbReference type="PANTHER" id="PTHR10695:SF46">
    <property type="entry name" value="BIFUNCTIONAL COENZYME A SYNTHASE-RELATED"/>
    <property type="match status" value="1"/>
</dbReference>